<dbReference type="Pfam" id="PF04321">
    <property type="entry name" value="RmlD_sub_bind"/>
    <property type="match status" value="1"/>
</dbReference>
<comment type="caution">
    <text evidence="5">The sequence shown here is derived from an EMBL/GenBank/DDBJ whole genome shotgun (WGS) entry which is preliminary data.</text>
</comment>
<evidence type="ECO:0000313" key="6">
    <source>
        <dbReference type="Proteomes" id="UP001180840"/>
    </source>
</evidence>
<evidence type="ECO:0000256" key="2">
    <source>
        <dbReference type="ARBA" id="ARBA00010944"/>
    </source>
</evidence>
<dbReference type="InterPro" id="IPR000888">
    <property type="entry name" value="RmlC-like"/>
</dbReference>
<evidence type="ECO:0000259" key="4">
    <source>
        <dbReference type="Pfam" id="PF04321"/>
    </source>
</evidence>
<name>A0ABU1ZY66_9CORY</name>
<dbReference type="InterPro" id="IPR011051">
    <property type="entry name" value="RmlC_Cupin_sf"/>
</dbReference>
<dbReference type="InterPro" id="IPR005913">
    <property type="entry name" value="dTDP_dehydrorham_reduct"/>
</dbReference>
<dbReference type="Gene3D" id="2.60.120.10">
    <property type="entry name" value="Jelly Rolls"/>
    <property type="match status" value="1"/>
</dbReference>
<evidence type="ECO:0000256" key="1">
    <source>
        <dbReference type="ARBA" id="ARBA00010154"/>
    </source>
</evidence>
<comment type="pathway">
    <text evidence="3">Carbohydrate biosynthesis; dTDP-L-rhamnose biosynthesis.</text>
</comment>
<dbReference type="InterPro" id="IPR029903">
    <property type="entry name" value="RmlD-like-bd"/>
</dbReference>
<keyword evidence="6" id="KW-1185">Reference proteome</keyword>
<keyword evidence="5" id="KW-0413">Isomerase</keyword>
<accession>A0ABU1ZY66</accession>
<dbReference type="EC" id="1.1.1.133" evidence="3"/>
<dbReference type="InterPro" id="IPR014710">
    <property type="entry name" value="RmlC-like_jellyroll"/>
</dbReference>
<dbReference type="Gene3D" id="3.90.25.10">
    <property type="entry name" value="UDP-galactose 4-epimerase, domain 1"/>
    <property type="match status" value="1"/>
</dbReference>
<dbReference type="Pfam" id="PF00908">
    <property type="entry name" value="dTDP_sugar_isom"/>
    <property type="match status" value="1"/>
</dbReference>
<dbReference type="InterPro" id="IPR036291">
    <property type="entry name" value="NAD(P)-bd_dom_sf"/>
</dbReference>
<dbReference type="RefSeq" id="WP_290195059.1">
    <property type="nucleotide sequence ID" value="NZ_CP047654.1"/>
</dbReference>
<dbReference type="PANTHER" id="PTHR10491:SF4">
    <property type="entry name" value="METHIONINE ADENOSYLTRANSFERASE 2 SUBUNIT BETA"/>
    <property type="match status" value="1"/>
</dbReference>
<sequence>MIEGLKIIDLAVHEDARGWFKENWRGDWLDFTPVQQNVSFNAAKGTTRGLHAEPWDKLVSVAHGRVFGAWHDLREGSPTFGETVTHEFGPEAAVFVPRGVANGFQALADDTVYTYLVGDYWSAQAQYANISLSLVDWPLQPVHVSAKDAATPATAEAVAPRRVLVTGADGQLGTALKALLPDAEFCSRADFDITDPPARPWRQYAAIINAAAYNDVDGAEDDRARAWAVNATGPARLARIAAEHDLTLVHVSSDYVFDGTKDGAYTEEDPVSPLSLYGASKAAGDTAAATAPKHYVVRTSWVVGAGGNFVRTMMKLAERGVEPRVVDDQRGRPTFVEDLAKGIVHLLTERPEYGVYNVSNSGDEITWFDLASATYQLVGAEGLEVTPVSTEEYAAGRPQAIRPKNSIFDLSKIKETGFTPADWRRSLETYIGGSAD</sequence>
<dbReference type="Gene3D" id="3.40.50.720">
    <property type="entry name" value="NAD(P)-binding Rossmann-like Domain"/>
    <property type="match status" value="1"/>
</dbReference>
<dbReference type="NCBIfam" id="TIGR01214">
    <property type="entry name" value="rmlD"/>
    <property type="match status" value="1"/>
</dbReference>
<dbReference type="SUPFAM" id="SSF51182">
    <property type="entry name" value="RmlC-like cupins"/>
    <property type="match status" value="1"/>
</dbReference>
<comment type="similarity">
    <text evidence="2 3">Belongs to the dTDP-4-dehydrorhamnose reductase family.</text>
</comment>
<feature type="domain" description="RmlD-like substrate binding" evidence="4">
    <location>
        <begin position="162"/>
        <end position="431"/>
    </location>
</feature>
<dbReference type="EMBL" id="JAVDXZ010000001">
    <property type="protein sequence ID" value="MDR7329879.1"/>
    <property type="molecule type" value="Genomic_DNA"/>
</dbReference>
<keyword evidence="3" id="KW-0521">NADP</keyword>
<evidence type="ECO:0000313" key="5">
    <source>
        <dbReference type="EMBL" id="MDR7329879.1"/>
    </source>
</evidence>
<organism evidence="5 6">
    <name type="scientific">Corynebacterium guangdongense</name>
    <dbReference type="NCBI Taxonomy" id="1783348"/>
    <lineage>
        <taxon>Bacteria</taxon>
        <taxon>Bacillati</taxon>
        <taxon>Actinomycetota</taxon>
        <taxon>Actinomycetes</taxon>
        <taxon>Mycobacteriales</taxon>
        <taxon>Corynebacteriaceae</taxon>
        <taxon>Corynebacterium</taxon>
    </lineage>
</organism>
<dbReference type="GO" id="GO:0008830">
    <property type="term" value="F:dTDP-4-dehydrorhamnose 3,5-epimerase activity"/>
    <property type="evidence" value="ECO:0007669"/>
    <property type="project" value="UniProtKB-EC"/>
</dbReference>
<dbReference type="CDD" id="cd05254">
    <property type="entry name" value="dTDP_HR_like_SDR_e"/>
    <property type="match status" value="1"/>
</dbReference>
<comment type="function">
    <text evidence="3">Catalyzes the reduction of dTDP-6-deoxy-L-lyxo-4-hexulose to yield dTDP-L-rhamnose.</text>
</comment>
<keyword evidence="3" id="KW-0560">Oxidoreductase</keyword>
<gene>
    <name evidence="5" type="ORF">J2S39_001555</name>
</gene>
<dbReference type="SUPFAM" id="SSF51735">
    <property type="entry name" value="NAD(P)-binding Rossmann-fold domains"/>
    <property type="match status" value="1"/>
</dbReference>
<dbReference type="PANTHER" id="PTHR10491">
    <property type="entry name" value="DTDP-4-DEHYDRORHAMNOSE REDUCTASE"/>
    <property type="match status" value="1"/>
</dbReference>
<proteinExistence type="inferred from homology"/>
<reference evidence="5" key="1">
    <citation type="submission" date="2023-07" db="EMBL/GenBank/DDBJ databases">
        <title>Sequencing the genomes of 1000 actinobacteria strains.</title>
        <authorList>
            <person name="Klenk H.-P."/>
        </authorList>
    </citation>
    <scope>NUCLEOTIDE SEQUENCE</scope>
    <source>
        <strain evidence="5">DSM 107476</strain>
    </source>
</reference>
<dbReference type="Proteomes" id="UP001180840">
    <property type="component" value="Unassembled WGS sequence"/>
</dbReference>
<comment type="similarity">
    <text evidence="1">Belongs to the dTDP-4-dehydrorhamnose 3,5-epimerase family.</text>
</comment>
<evidence type="ECO:0000256" key="3">
    <source>
        <dbReference type="RuleBase" id="RU364082"/>
    </source>
</evidence>
<protein>
    <recommendedName>
        <fullName evidence="3">dTDP-4-dehydrorhamnose reductase</fullName>
        <ecNumber evidence="3">1.1.1.133</ecNumber>
    </recommendedName>
</protein>